<feature type="compositionally biased region" description="Low complexity" evidence="1">
    <location>
        <begin position="989"/>
        <end position="999"/>
    </location>
</feature>
<name>A0A0F7UZX8_TOXGV</name>
<feature type="compositionally biased region" description="Basic and acidic residues" evidence="1">
    <location>
        <begin position="785"/>
        <end position="804"/>
    </location>
</feature>
<feature type="region of interest" description="Disordered" evidence="1">
    <location>
        <begin position="89"/>
        <end position="111"/>
    </location>
</feature>
<reference evidence="2" key="1">
    <citation type="journal article" date="2015" name="PLoS ONE">
        <title>Comprehensive Evaluation of Toxoplasma gondii VEG and Neospora caninum LIV Genomes with Tachyzoite Stage Transcriptome and Proteome Defines Novel Transcript Features.</title>
        <authorList>
            <person name="Ramaprasad A."/>
            <person name="Mourier T."/>
            <person name="Naeem R."/>
            <person name="Malas T.B."/>
            <person name="Moussa E."/>
            <person name="Panigrahi A."/>
            <person name="Vermont S.J."/>
            <person name="Otto T.D."/>
            <person name="Wastling J."/>
            <person name="Pain A."/>
        </authorList>
    </citation>
    <scope>NUCLEOTIDE SEQUENCE</scope>
    <source>
        <strain evidence="2">VEG</strain>
    </source>
</reference>
<feature type="compositionally biased region" description="Polar residues" evidence="1">
    <location>
        <begin position="925"/>
        <end position="934"/>
    </location>
</feature>
<evidence type="ECO:0000256" key="1">
    <source>
        <dbReference type="SAM" id="MobiDB-lite"/>
    </source>
</evidence>
<proteinExistence type="predicted"/>
<feature type="compositionally biased region" description="Basic and acidic residues" evidence="1">
    <location>
        <begin position="91"/>
        <end position="107"/>
    </location>
</feature>
<evidence type="ECO:0000313" key="2">
    <source>
        <dbReference type="EMBL" id="CEL75663.1"/>
    </source>
</evidence>
<feature type="region of interest" description="Disordered" evidence="1">
    <location>
        <begin position="697"/>
        <end position="746"/>
    </location>
</feature>
<feature type="region of interest" description="Disordered" evidence="1">
    <location>
        <begin position="913"/>
        <end position="941"/>
    </location>
</feature>
<accession>A0A0F7UZX8</accession>
<organism evidence="2">
    <name type="scientific">Toxoplasma gondii (strain ATCC 50861 / VEG)</name>
    <dbReference type="NCBI Taxonomy" id="432359"/>
    <lineage>
        <taxon>Eukaryota</taxon>
        <taxon>Sar</taxon>
        <taxon>Alveolata</taxon>
        <taxon>Apicomplexa</taxon>
        <taxon>Conoidasida</taxon>
        <taxon>Coccidia</taxon>
        <taxon>Eucoccidiorida</taxon>
        <taxon>Eimeriorina</taxon>
        <taxon>Sarcocystidae</taxon>
        <taxon>Toxoplasma</taxon>
    </lineage>
</organism>
<dbReference type="EMBL" id="LN714499">
    <property type="protein sequence ID" value="CEL75663.1"/>
    <property type="molecule type" value="Genomic_DNA"/>
</dbReference>
<feature type="region of interest" description="Disordered" evidence="1">
    <location>
        <begin position="762"/>
        <end position="804"/>
    </location>
</feature>
<feature type="compositionally biased region" description="Polar residues" evidence="1">
    <location>
        <begin position="1000"/>
        <end position="1011"/>
    </location>
</feature>
<gene>
    <name evidence="2" type="ORF">BN1205_109150</name>
</gene>
<feature type="region of interest" description="Disordered" evidence="1">
    <location>
        <begin position="1092"/>
        <end position="1115"/>
    </location>
</feature>
<sequence>MTRAHASPPRPRDLHLQGLTADGRCAYIVTNCSVSHCEVSTQGDQAERQAQRSSVRNGVRIRLLDLHRAPRSERGSSVREVNASLFLDSDGSEKGLEGPPGEGRRGQDLPACAPRDAQPVVLSAVPVEGLPAGAPQLLALLSVRGDRPAATLHLVVLPTCVVVLSFPLPVSSSSSACAPCSRGRRCWEETYVDYLAKLNGGDIKEQHQLVGAAAVFDEETQETLLTIATRQAGVFVFSNCAPSSASASLSLRFSPVLCLLPPPDACSAFAFEKKESTEWLSRAANRLARPDPPFLLLESLPRDSTETVLTAHRPWLFDCGVTTHGELHNCRNAQLRRKRRPDLQRKEEIFVDQQNTPKAWGAASAPPPGLADSDPWRRTAVEKPRQFVVVSLAAPASRTADSSSCADLFPEPCESSLSPGPPPTIPACATELHRALGTLAGAAGRGLAVRHLLAAIPYAPFAGSFPRWTPSSPLQGLCSPDPSSVPCSSLSPLAHAPSSGDARALAALAERQATEALSPRCRLEHGLWLVGRCADGRLAVMHAFVARSVSRGADRNEGETSQSEVPADAERLRGTCPHRRTIAAAGVYALPEVQLASDEWRSFACDACNEGLVFSTGLQAPAWQRVGEPGAALVAAHVCPETHALALVWLARPECTRTLVYVQQRIFGEALEGTRRVARKSLQPAFQMTLFPVPIASCQPEGRGPAGAVAEPREQESGDSETRVEADADRRLTWSRRAQGTDGPPDIVAGVALEALLPRESPLSFAEAPREEGPRAKKTHAGRKGGQEEEREDESRADERDKEGEDEVYRCRDLFLARREAGESKETEAILWSLLQPLTPGELRMKSQVGAQALRAIAQSAASVFSAPASLRVLSCTYTPPSETNVPFSAAQAGEQSDSQKDAFQFLFNEKGERSRPAGAKGVSRVSQTDDSLPSSPPSRAFAVPDNPGWIKSFSLTFALLGVCGDHHRSPALAPSDLTGHLSPPSSPSSPVSSSVSSSFHCSSGVHTPRSSTDRESGDSESVATSEEVPDEPVPVGRDALSIRLDKHASPRKSEDVCMRGVVIDATHADPASGGSGRPFCACPSLVSVSSDSWQGDSESEEERERQDCSRGGDSLTCTYADDGELDRHRRVSLEQQAFQKAGKGLLVGIVLHAEAEVVAIQKCLERRALDIFTTPAVYCRPLQCLGLLPAHIQPSDPLVAFDLLATKGAITLLPRERDINSDILFGSEHGSQGLELGFQESQTKRFKAASVGHLESRATARRRLSRALLESFPATSPASPSDGVQVYVHLKDQRLLHALLQVYVHRGEAAALQRVLLAPAAAGKRRLGKTMPLHVFPDRPHAEAWAFSDAFVLLVTNWALSKLDAILELAPGSRDTSSSFSSFSSSSSCAFPVVSDLLDMALRAVDLAESLRRNKCQGSFEASAERLAAHLASQARAAVLAASPEKPSAPACASWRVNRDIAAWSWWRLVNPK</sequence>
<protein>
    <submittedName>
        <fullName evidence="2">Uncharacterized protein</fullName>
    </submittedName>
</protein>
<feature type="region of interest" description="Disordered" evidence="1">
    <location>
        <begin position="975"/>
        <end position="1038"/>
    </location>
</feature>
<feature type="compositionally biased region" description="Basic and acidic residues" evidence="1">
    <location>
        <begin position="711"/>
        <end position="732"/>
    </location>
</feature>
<feature type="region of interest" description="Disordered" evidence="1">
    <location>
        <begin position="551"/>
        <end position="570"/>
    </location>
</feature>